<dbReference type="AlphaFoldDB" id="A0A1E5JLK9"/>
<dbReference type="Proteomes" id="UP000095229">
    <property type="component" value="Unassembled WGS sequence"/>
</dbReference>
<dbReference type="OrthoDB" id="5645049at2"/>
<dbReference type="RefSeq" id="WP_058518632.1">
    <property type="nucleotide sequence ID" value="NZ_CAAAIE010000001.1"/>
</dbReference>
<accession>A0A1E5JLK9</accession>
<comment type="caution">
    <text evidence="2">The sequence shown here is derived from an EMBL/GenBank/DDBJ whole genome shotgun (WGS) entry which is preliminary data.</text>
</comment>
<evidence type="ECO:0008006" key="4">
    <source>
        <dbReference type="Google" id="ProtNLM"/>
    </source>
</evidence>
<evidence type="ECO:0000313" key="3">
    <source>
        <dbReference type="Proteomes" id="UP000095229"/>
    </source>
</evidence>
<proteinExistence type="predicted"/>
<gene>
    <name evidence="2" type="ORF">lpari_03586</name>
</gene>
<keyword evidence="1" id="KW-0732">Signal</keyword>
<dbReference type="PATRIC" id="fig|45071.6.peg.3140"/>
<feature type="chain" id="PRO_5009179592" description="VirK protein" evidence="1">
    <location>
        <begin position="19"/>
        <end position="138"/>
    </location>
</feature>
<name>A0A1E5JLK9_9GAMM</name>
<protein>
    <recommendedName>
        <fullName evidence="4">VirK protein</fullName>
    </recommendedName>
</protein>
<reference evidence="2 3" key="1">
    <citation type="submission" date="2016-02" db="EMBL/GenBank/DDBJ databases">
        <title>Secondary metabolites in Legionella.</title>
        <authorList>
            <person name="Tobias N.J."/>
            <person name="Bode H.B."/>
        </authorList>
    </citation>
    <scope>NUCLEOTIDE SEQUENCE [LARGE SCALE GENOMIC DNA]</scope>
    <source>
        <strain evidence="2 3">DSM 19216</strain>
    </source>
</reference>
<dbReference type="Pfam" id="PF06903">
    <property type="entry name" value="VirK"/>
    <property type="match status" value="1"/>
</dbReference>
<evidence type="ECO:0000313" key="2">
    <source>
        <dbReference type="EMBL" id="OEH45402.1"/>
    </source>
</evidence>
<sequence>MKKMILSALVVLSSGVQAEQLTTLTEMADAISQGKRITLVTNIQECNSQKPPLIPIAASAQPNAFLVIDNSRISTSVNHFTLDSPFARGNPAFEFVKYSINADGTVSIKNTVMNAINYQKLASHQIDCTLNKGFKVFA</sequence>
<dbReference type="EMBL" id="LSOG01000096">
    <property type="protein sequence ID" value="OEH45402.1"/>
    <property type="molecule type" value="Genomic_DNA"/>
</dbReference>
<keyword evidence="3" id="KW-1185">Reference proteome</keyword>
<dbReference type="InterPro" id="IPR010694">
    <property type="entry name" value="Uncharacterised_VirK"/>
</dbReference>
<organism evidence="2 3">
    <name type="scientific">Legionella parisiensis</name>
    <dbReference type="NCBI Taxonomy" id="45071"/>
    <lineage>
        <taxon>Bacteria</taxon>
        <taxon>Pseudomonadati</taxon>
        <taxon>Pseudomonadota</taxon>
        <taxon>Gammaproteobacteria</taxon>
        <taxon>Legionellales</taxon>
        <taxon>Legionellaceae</taxon>
        <taxon>Legionella</taxon>
    </lineage>
</organism>
<evidence type="ECO:0000256" key="1">
    <source>
        <dbReference type="SAM" id="SignalP"/>
    </source>
</evidence>
<feature type="signal peptide" evidence="1">
    <location>
        <begin position="1"/>
        <end position="18"/>
    </location>
</feature>